<reference evidence="1" key="2">
    <citation type="submission" date="2025-09" db="UniProtKB">
        <authorList>
            <consortium name="Ensembl"/>
        </authorList>
    </citation>
    <scope>IDENTIFICATION</scope>
</reference>
<proteinExistence type="predicted"/>
<dbReference type="PANTHER" id="PTHR31025:SF30">
    <property type="entry name" value="SI:DKEY-15H8.17"/>
    <property type="match status" value="1"/>
</dbReference>
<evidence type="ECO:0000313" key="2">
    <source>
        <dbReference type="Proteomes" id="UP000257200"/>
    </source>
</evidence>
<dbReference type="STRING" id="80966.ENSAPOP00000030806"/>
<dbReference type="Ensembl" id="ENSAPOT00000023231.1">
    <property type="protein sequence ID" value="ENSAPOP00000030806.1"/>
    <property type="gene ID" value="ENSAPOG00000017660.1"/>
</dbReference>
<organism evidence="1 2">
    <name type="scientific">Acanthochromis polyacanthus</name>
    <name type="common">spiny chromis</name>
    <dbReference type="NCBI Taxonomy" id="80966"/>
    <lineage>
        <taxon>Eukaryota</taxon>
        <taxon>Metazoa</taxon>
        <taxon>Chordata</taxon>
        <taxon>Craniata</taxon>
        <taxon>Vertebrata</taxon>
        <taxon>Euteleostomi</taxon>
        <taxon>Actinopterygii</taxon>
        <taxon>Neopterygii</taxon>
        <taxon>Teleostei</taxon>
        <taxon>Neoteleostei</taxon>
        <taxon>Acanthomorphata</taxon>
        <taxon>Ovalentaria</taxon>
        <taxon>Pomacentridae</taxon>
        <taxon>Acanthochromis</taxon>
    </lineage>
</organism>
<dbReference type="PANTHER" id="PTHR31025">
    <property type="entry name" value="SI:CH211-196P9.1-RELATED"/>
    <property type="match status" value="1"/>
</dbReference>
<sequence length="233" mass="25600">MSSLGEAIRNIILRALPSLSEEIQQKLVSTLESSGVECVDDLKYVQQEDIKELLPVIQQRKLLEQFKLTTSITLNIQASPIDLSSSSPVSSVSSASTTSLSTLSSPTSSCSLSSLHDQSSAGSASILKSWPETFQVPWDKMPQEIQTAISNGTRPAPDKRRQMVRILADEVRKYEANPTRSQCHIICQNITRQYPKTFADMTSSGDVIAGGFTSLLSQNTDREHQSLQLSKIQ</sequence>
<accession>A0A3Q1GJG9</accession>
<dbReference type="AlphaFoldDB" id="A0A3Q1GJG9"/>
<dbReference type="Proteomes" id="UP000257200">
    <property type="component" value="Unplaced"/>
</dbReference>
<name>A0A3Q1GJG9_9TELE</name>
<keyword evidence="2" id="KW-1185">Reference proteome</keyword>
<dbReference type="GeneTree" id="ENSGT01000000215019"/>
<reference evidence="1" key="1">
    <citation type="submission" date="2025-08" db="UniProtKB">
        <authorList>
            <consortium name="Ensembl"/>
        </authorList>
    </citation>
    <scope>IDENTIFICATION</scope>
</reference>
<protein>
    <submittedName>
        <fullName evidence="1">Uncharacterized protein</fullName>
    </submittedName>
</protein>
<dbReference type="InParanoid" id="A0A3Q1GJG9"/>
<evidence type="ECO:0000313" key="1">
    <source>
        <dbReference type="Ensembl" id="ENSAPOP00000030806.1"/>
    </source>
</evidence>